<feature type="transmembrane region" description="Helical" evidence="1">
    <location>
        <begin position="292"/>
        <end position="311"/>
    </location>
</feature>
<reference evidence="2 3" key="1">
    <citation type="submission" date="2023-05" db="EMBL/GenBank/DDBJ databases">
        <title>Lithophilousrod everest ZFBP1038 complete genpme.</title>
        <authorList>
            <person name="Tian M."/>
        </authorList>
    </citation>
    <scope>NUCLEOTIDE SEQUENCE [LARGE SCALE GENOMIC DNA]</scope>
    <source>
        <strain evidence="2 3">ZFBP1038</strain>
    </source>
</reference>
<keyword evidence="3" id="KW-1185">Reference proteome</keyword>
<feature type="transmembrane region" description="Helical" evidence="1">
    <location>
        <begin position="331"/>
        <end position="351"/>
    </location>
</feature>
<feature type="transmembrane region" description="Helical" evidence="1">
    <location>
        <begin position="249"/>
        <end position="271"/>
    </location>
</feature>
<protein>
    <submittedName>
        <fullName evidence="2">Uncharacterized protein</fullName>
    </submittedName>
</protein>
<proteinExistence type="predicted"/>
<dbReference type="EMBL" id="CP090958">
    <property type="protein sequence ID" value="WGW13613.1"/>
    <property type="molecule type" value="Genomic_DNA"/>
</dbReference>
<feature type="transmembrane region" description="Helical" evidence="1">
    <location>
        <begin position="36"/>
        <end position="55"/>
    </location>
</feature>
<sequence length="379" mass="40289">MSNQNAPLTRPLHPSSGADGRPDTVAAPIQLRNYPAYLAVALSLFLSILGLFWLVNSADNPLDNPDSSFGAALTLYPDGSANAIFFGCSLLALAGSLWLALRRPRNSGTGRQEPGIWIGGIAIVALLALMDASILMALGYLPFMVLGPALGFDQLGWDVYLSLPLVMQVVLLGTVAAIGKAIAIRLRARLAAGGARPGSDHSVLLDRAARRTKFWTKIAMEAPLMYALTRVLMFFCVPGFDFAPFGSPILWAGMGLALSASLGAWLTSGLIRPWGERFPRWMAGFAGRRVPIGLATVSGLIVAVMIAAASRTSVLQTFTVGAQGGLVETDWPLITLPMLLWPLWALALALASINYGIRRRLAENPPAPTNQKSLSGESA</sequence>
<keyword evidence="1" id="KW-1133">Transmembrane helix</keyword>
<dbReference type="RefSeq" id="WP_349640436.1">
    <property type="nucleotide sequence ID" value="NZ_CP090958.1"/>
</dbReference>
<evidence type="ECO:0000313" key="2">
    <source>
        <dbReference type="EMBL" id="WGW13613.1"/>
    </source>
</evidence>
<name>A0ABY8QXC6_9MICO</name>
<feature type="transmembrane region" description="Helical" evidence="1">
    <location>
        <begin position="223"/>
        <end position="243"/>
    </location>
</feature>
<evidence type="ECO:0000313" key="3">
    <source>
        <dbReference type="Proteomes" id="UP001209083"/>
    </source>
</evidence>
<dbReference type="Proteomes" id="UP001209083">
    <property type="component" value="Chromosome"/>
</dbReference>
<accession>A0ABY8QXC6</accession>
<evidence type="ECO:0000256" key="1">
    <source>
        <dbReference type="SAM" id="Phobius"/>
    </source>
</evidence>
<feature type="transmembrane region" description="Helical" evidence="1">
    <location>
        <begin position="159"/>
        <end position="179"/>
    </location>
</feature>
<keyword evidence="1" id="KW-0812">Transmembrane</keyword>
<keyword evidence="1" id="KW-0472">Membrane</keyword>
<feature type="transmembrane region" description="Helical" evidence="1">
    <location>
        <begin position="114"/>
        <end position="139"/>
    </location>
</feature>
<organism evidence="2 3">
    <name type="scientific">Saxibacter everestensis</name>
    <dbReference type="NCBI Taxonomy" id="2909229"/>
    <lineage>
        <taxon>Bacteria</taxon>
        <taxon>Bacillati</taxon>
        <taxon>Actinomycetota</taxon>
        <taxon>Actinomycetes</taxon>
        <taxon>Micrococcales</taxon>
        <taxon>Brevibacteriaceae</taxon>
        <taxon>Saxibacter</taxon>
    </lineage>
</organism>
<feature type="transmembrane region" description="Helical" evidence="1">
    <location>
        <begin position="83"/>
        <end position="102"/>
    </location>
</feature>
<gene>
    <name evidence="2" type="ORF">LWF01_07610</name>
</gene>